<sequence length="178" mass="20404">MVLNRPVRDALPTHSRSFAPEWQQKTDVLEKRARRAKEVQIEHYNKTAHQLPPFSIGDHVIIQHPISKCWSTPAVVVEIGPHRDYLLKTPAGRLFRRNHRMHRKRIPVMPGISTPTPIPPEPIPVKPGTTSTTKPTPPTQKESPKQAKPRQRGKPKPPTFAVLRRSTRTKKKPDRYTN</sequence>
<dbReference type="KEGG" id="dpx:DAPPUDRAFT_109262"/>
<dbReference type="HOGENOM" id="CLU_098783_1_1_1"/>
<protein>
    <recommendedName>
        <fullName evidence="4">Integrase zinc-binding domain-containing protein</fullName>
    </recommendedName>
</protein>
<feature type="compositionally biased region" description="Pro residues" evidence="1">
    <location>
        <begin position="116"/>
        <end position="125"/>
    </location>
</feature>
<proteinExistence type="predicted"/>
<feature type="compositionally biased region" description="Basic residues" evidence="1">
    <location>
        <begin position="165"/>
        <end position="178"/>
    </location>
</feature>
<dbReference type="PANTHER" id="PTHR33244">
    <property type="entry name" value="INTEGRASE CATALYTIC DOMAIN-CONTAINING PROTEIN-RELATED"/>
    <property type="match status" value="1"/>
</dbReference>
<evidence type="ECO:0000313" key="3">
    <source>
        <dbReference type="Proteomes" id="UP000000305"/>
    </source>
</evidence>
<evidence type="ECO:0000313" key="2">
    <source>
        <dbReference type="EMBL" id="EFX73975.1"/>
    </source>
</evidence>
<dbReference type="OrthoDB" id="2286242at2759"/>
<evidence type="ECO:0000256" key="1">
    <source>
        <dbReference type="SAM" id="MobiDB-lite"/>
    </source>
</evidence>
<dbReference type="InParanoid" id="E9H2G5"/>
<evidence type="ECO:0008006" key="4">
    <source>
        <dbReference type="Google" id="ProtNLM"/>
    </source>
</evidence>
<keyword evidence="3" id="KW-1185">Reference proteome</keyword>
<name>E9H2G5_DAPPU</name>
<accession>E9H2G5</accession>
<dbReference type="EMBL" id="GL732586">
    <property type="protein sequence ID" value="EFX73975.1"/>
    <property type="molecule type" value="Genomic_DNA"/>
</dbReference>
<dbReference type="AlphaFoldDB" id="E9H2G5"/>
<feature type="region of interest" description="Disordered" evidence="1">
    <location>
        <begin position="103"/>
        <end position="178"/>
    </location>
</feature>
<dbReference type="PhylomeDB" id="E9H2G5"/>
<reference evidence="2 3" key="1">
    <citation type="journal article" date="2011" name="Science">
        <title>The ecoresponsive genome of Daphnia pulex.</title>
        <authorList>
            <person name="Colbourne J.K."/>
            <person name="Pfrender M.E."/>
            <person name="Gilbert D."/>
            <person name="Thomas W.K."/>
            <person name="Tucker A."/>
            <person name="Oakley T.H."/>
            <person name="Tokishita S."/>
            <person name="Aerts A."/>
            <person name="Arnold G.J."/>
            <person name="Basu M.K."/>
            <person name="Bauer D.J."/>
            <person name="Caceres C.E."/>
            <person name="Carmel L."/>
            <person name="Casola C."/>
            <person name="Choi J.H."/>
            <person name="Detter J.C."/>
            <person name="Dong Q."/>
            <person name="Dusheyko S."/>
            <person name="Eads B.D."/>
            <person name="Frohlich T."/>
            <person name="Geiler-Samerotte K.A."/>
            <person name="Gerlach D."/>
            <person name="Hatcher P."/>
            <person name="Jogdeo S."/>
            <person name="Krijgsveld J."/>
            <person name="Kriventseva E.V."/>
            <person name="Kultz D."/>
            <person name="Laforsch C."/>
            <person name="Lindquist E."/>
            <person name="Lopez J."/>
            <person name="Manak J.R."/>
            <person name="Muller J."/>
            <person name="Pangilinan J."/>
            <person name="Patwardhan R.P."/>
            <person name="Pitluck S."/>
            <person name="Pritham E.J."/>
            <person name="Rechtsteiner A."/>
            <person name="Rho M."/>
            <person name="Rogozin I.B."/>
            <person name="Sakarya O."/>
            <person name="Salamov A."/>
            <person name="Schaack S."/>
            <person name="Shapiro H."/>
            <person name="Shiga Y."/>
            <person name="Skalitzky C."/>
            <person name="Smith Z."/>
            <person name="Souvorov A."/>
            <person name="Sung W."/>
            <person name="Tang Z."/>
            <person name="Tsuchiya D."/>
            <person name="Tu H."/>
            <person name="Vos H."/>
            <person name="Wang M."/>
            <person name="Wolf Y.I."/>
            <person name="Yamagata H."/>
            <person name="Yamada T."/>
            <person name="Ye Y."/>
            <person name="Shaw J.R."/>
            <person name="Andrews J."/>
            <person name="Crease T.J."/>
            <person name="Tang H."/>
            <person name="Lucas S.M."/>
            <person name="Robertson H.M."/>
            <person name="Bork P."/>
            <person name="Koonin E.V."/>
            <person name="Zdobnov E.M."/>
            <person name="Grigoriev I.V."/>
            <person name="Lynch M."/>
            <person name="Boore J.L."/>
        </authorList>
    </citation>
    <scope>NUCLEOTIDE SEQUENCE [LARGE SCALE GENOMIC DNA]</scope>
</reference>
<dbReference type="PANTHER" id="PTHR33244:SF3">
    <property type="entry name" value="PEPTIDASE A2 DOMAIN-CONTAINING PROTEIN"/>
    <property type="match status" value="1"/>
</dbReference>
<organism evidence="2 3">
    <name type="scientific">Daphnia pulex</name>
    <name type="common">Water flea</name>
    <dbReference type="NCBI Taxonomy" id="6669"/>
    <lineage>
        <taxon>Eukaryota</taxon>
        <taxon>Metazoa</taxon>
        <taxon>Ecdysozoa</taxon>
        <taxon>Arthropoda</taxon>
        <taxon>Crustacea</taxon>
        <taxon>Branchiopoda</taxon>
        <taxon>Diplostraca</taxon>
        <taxon>Cladocera</taxon>
        <taxon>Anomopoda</taxon>
        <taxon>Daphniidae</taxon>
        <taxon>Daphnia</taxon>
    </lineage>
</organism>
<dbReference type="Proteomes" id="UP000000305">
    <property type="component" value="Unassembled WGS sequence"/>
</dbReference>
<gene>
    <name evidence="2" type="ORF">DAPPUDRAFT_109262</name>
</gene>